<evidence type="ECO:0000313" key="2">
    <source>
        <dbReference type="EMBL" id="SIN95140.1"/>
    </source>
</evidence>
<sequence length="194" mass="21455">MYARKAGSAVGQMFFAGFGTLWMTAWCLHLHGWDWPMLGLILMAGSTLFLWAWCDYRAFRPYVDPKAEPAAQKARARAFRWINAVQWLAVVVANIVLNAVGRPGWTAPAVILIVGLHLLPLARLFRAPRHYVTGLALIVVALAYPWMAGADSNYPAGEFATGAILWISVLYASLSGRFGEASAVTFERQRIMAK</sequence>
<feature type="transmembrane region" description="Helical" evidence="1">
    <location>
        <begin position="131"/>
        <end position="148"/>
    </location>
</feature>
<reference evidence="2 3" key="1">
    <citation type="submission" date="2016-11" db="EMBL/GenBank/DDBJ databases">
        <authorList>
            <person name="Jaros S."/>
            <person name="Januszkiewicz K."/>
            <person name="Wedrychowicz H."/>
        </authorList>
    </citation>
    <scope>NUCLEOTIDE SEQUENCE [LARGE SCALE GENOMIC DNA]</scope>
    <source>
        <strain evidence="2 3">GAS95</strain>
    </source>
</reference>
<protein>
    <submittedName>
        <fullName evidence="2">Uncharacterized protein</fullName>
    </submittedName>
</protein>
<dbReference type="Proteomes" id="UP000185151">
    <property type="component" value="Unassembled WGS sequence"/>
</dbReference>
<feature type="transmembrane region" description="Helical" evidence="1">
    <location>
        <begin position="154"/>
        <end position="174"/>
    </location>
</feature>
<feature type="transmembrane region" description="Helical" evidence="1">
    <location>
        <begin position="105"/>
        <end position="124"/>
    </location>
</feature>
<dbReference type="EMBL" id="FSRU01000001">
    <property type="protein sequence ID" value="SIN95140.1"/>
    <property type="molecule type" value="Genomic_DNA"/>
</dbReference>
<keyword evidence="1" id="KW-0472">Membrane</keyword>
<organism evidence="2 3">
    <name type="scientific">Paraburkholderia phenazinium</name>
    <dbReference type="NCBI Taxonomy" id="60549"/>
    <lineage>
        <taxon>Bacteria</taxon>
        <taxon>Pseudomonadati</taxon>
        <taxon>Pseudomonadota</taxon>
        <taxon>Betaproteobacteria</taxon>
        <taxon>Burkholderiales</taxon>
        <taxon>Burkholderiaceae</taxon>
        <taxon>Paraburkholderia</taxon>
    </lineage>
</organism>
<feature type="transmembrane region" description="Helical" evidence="1">
    <location>
        <begin position="12"/>
        <end position="31"/>
    </location>
</feature>
<keyword evidence="1" id="KW-1133">Transmembrane helix</keyword>
<feature type="transmembrane region" description="Helical" evidence="1">
    <location>
        <begin position="78"/>
        <end position="99"/>
    </location>
</feature>
<accession>A0A1N6FIT7</accession>
<feature type="transmembrane region" description="Helical" evidence="1">
    <location>
        <begin position="37"/>
        <end position="58"/>
    </location>
</feature>
<evidence type="ECO:0000313" key="3">
    <source>
        <dbReference type="Proteomes" id="UP000185151"/>
    </source>
</evidence>
<name>A0A1N6FIT7_9BURK</name>
<keyword evidence="1" id="KW-0812">Transmembrane</keyword>
<gene>
    <name evidence="2" type="ORF">SAMN05444165_0220</name>
</gene>
<proteinExistence type="predicted"/>
<evidence type="ECO:0000256" key="1">
    <source>
        <dbReference type="SAM" id="Phobius"/>
    </source>
</evidence>
<dbReference type="AlphaFoldDB" id="A0A1N6FIT7"/>
<keyword evidence="3" id="KW-1185">Reference proteome</keyword>